<dbReference type="SUPFAM" id="SSF53756">
    <property type="entry name" value="UDP-Glycosyltransferase/glycogen phosphorylase"/>
    <property type="match status" value="1"/>
</dbReference>
<evidence type="ECO:0000313" key="3">
    <source>
        <dbReference type="EMBL" id="TFH57458.1"/>
    </source>
</evidence>
<evidence type="ECO:0000256" key="1">
    <source>
        <dbReference type="ARBA" id="ARBA00022679"/>
    </source>
</evidence>
<dbReference type="Proteomes" id="UP000297638">
    <property type="component" value="Unassembled WGS sequence"/>
</dbReference>
<dbReference type="PANTHER" id="PTHR12526">
    <property type="entry name" value="GLYCOSYLTRANSFERASE"/>
    <property type="match status" value="1"/>
</dbReference>
<name>A0A4Y8U009_9MICC</name>
<sequence length="322" mass="35880">MKKILVVYPNCSMGGMASVYRNRALSDENNLYHFIFNNDKGGVSFYEDLENAQITIVRKDRLVKYLEYLISITEYDEVCITSIPEVVKIFSDSDIRVTYEFHTSTDTIIESECKAFDVQEVDSINVPSEYLKAIVSQFVDSQAIGKLSVVPNLVDVSIFNSEPIAGLDYKFGSDEKKPLIWIGRLDKGKNVNDFLRLLKVLGEDYVGIILLGLEDDPERFSRFMGYASSLGVKNRVYTLVNVPQPGIASLFSMVKARNGFYVSTSLGESFGYGVQEALDSGVSTVAYDVGALSERNSRSSEVTYDLVDVGSISEMSRAIRGH</sequence>
<dbReference type="EMBL" id="SPDS01000001">
    <property type="protein sequence ID" value="TFH57458.1"/>
    <property type="molecule type" value="Genomic_DNA"/>
</dbReference>
<accession>A0A4Y8U009</accession>
<dbReference type="GO" id="GO:0016757">
    <property type="term" value="F:glycosyltransferase activity"/>
    <property type="evidence" value="ECO:0007669"/>
    <property type="project" value="InterPro"/>
</dbReference>
<dbReference type="AlphaFoldDB" id="A0A4Y8U009"/>
<gene>
    <name evidence="3" type="ORF">EXY26_10920</name>
</gene>
<comment type="caution">
    <text evidence="3">The sequence shown here is derived from an EMBL/GenBank/DDBJ whole genome shotgun (WGS) entry which is preliminary data.</text>
</comment>
<dbReference type="InterPro" id="IPR001296">
    <property type="entry name" value="Glyco_trans_1"/>
</dbReference>
<evidence type="ECO:0000313" key="4">
    <source>
        <dbReference type="Proteomes" id="UP000297638"/>
    </source>
</evidence>
<dbReference type="Pfam" id="PF00534">
    <property type="entry name" value="Glycos_transf_1"/>
    <property type="match status" value="1"/>
</dbReference>
<organism evidence="3 4">
    <name type="scientific">Glutamicibacter arilaitensis</name>
    <dbReference type="NCBI Taxonomy" id="256701"/>
    <lineage>
        <taxon>Bacteria</taxon>
        <taxon>Bacillati</taxon>
        <taxon>Actinomycetota</taxon>
        <taxon>Actinomycetes</taxon>
        <taxon>Micrococcales</taxon>
        <taxon>Micrococcaceae</taxon>
        <taxon>Glutamicibacter</taxon>
    </lineage>
</organism>
<feature type="domain" description="Glycosyl transferase family 1" evidence="2">
    <location>
        <begin position="174"/>
        <end position="296"/>
    </location>
</feature>
<dbReference type="Gene3D" id="3.40.50.2000">
    <property type="entry name" value="Glycogen Phosphorylase B"/>
    <property type="match status" value="2"/>
</dbReference>
<evidence type="ECO:0000259" key="2">
    <source>
        <dbReference type="Pfam" id="PF00534"/>
    </source>
</evidence>
<protein>
    <submittedName>
        <fullName evidence="3">Glycosyltransferase</fullName>
    </submittedName>
</protein>
<proteinExistence type="predicted"/>
<keyword evidence="1 3" id="KW-0808">Transferase</keyword>
<dbReference type="RefSeq" id="WP_134780376.1">
    <property type="nucleotide sequence ID" value="NZ_SPDS01000001.1"/>
</dbReference>
<reference evidence="3 4" key="1">
    <citation type="submission" date="2019-03" db="EMBL/GenBank/DDBJ databases">
        <title>Glutamicibacter sp. LJH19 genome.</title>
        <authorList>
            <person name="Sinai Borker S."/>
            <person name="Kumar R."/>
        </authorList>
    </citation>
    <scope>NUCLEOTIDE SEQUENCE [LARGE SCALE GENOMIC DNA]</scope>
    <source>
        <strain evidence="3 4">LJH19</strain>
    </source>
</reference>